<name>A0A919J895_9ACTN</name>
<proteinExistence type="predicted"/>
<sequence length="56" mass="5974">MTPTYDQAELFLAPLRPHGTDRADRTPPTVDHGAAAMRVLCDPFAARTQPAAVPAS</sequence>
<organism evidence="1 2">
    <name type="scientific">Paractinoplanes ferrugineus</name>
    <dbReference type="NCBI Taxonomy" id="113564"/>
    <lineage>
        <taxon>Bacteria</taxon>
        <taxon>Bacillati</taxon>
        <taxon>Actinomycetota</taxon>
        <taxon>Actinomycetes</taxon>
        <taxon>Micromonosporales</taxon>
        <taxon>Micromonosporaceae</taxon>
        <taxon>Paractinoplanes</taxon>
    </lineage>
</organism>
<accession>A0A919J895</accession>
<dbReference type="Proteomes" id="UP000598174">
    <property type="component" value="Unassembled WGS sequence"/>
</dbReference>
<protein>
    <submittedName>
        <fullName evidence="1">Uncharacterized protein</fullName>
    </submittedName>
</protein>
<comment type="caution">
    <text evidence="1">The sequence shown here is derived from an EMBL/GenBank/DDBJ whole genome shotgun (WGS) entry which is preliminary data.</text>
</comment>
<keyword evidence="2" id="KW-1185">Reference proteome</keyword>
<dbReference type="RefSeq" id="WP_203822981.1">
    <property type="nucleotide sequence ID" value="NZ_BAAABP010000023.1"/>
</dbReference>
<dbReference type="AlphaFoldDB" id="A0A919J895"/>
<reference evidence="1" key="1">
    <citation type="submission" date="2021-01" db="EMBL/GenBank/DDBJ databases">
        <title>Whole genome shotgun sequence of Actinoplanes ferrugineus NBRC 15555.</title>
        <authorList>
            <person name="Komaki H."/>
            <person name="Tamura T."/>
        </authorList>
    </citation>
    <scope>NUCLEOTIDE SEQUENCE</scope>
    <source>
        <strain evidence="1">NBRC 15555</strain>
    </source>
</reference>
<evidence type="ECO:0000313" key="1">
    <source>
        <dbReference type="EMBL" id="GIE16661.1"/>
    </source>
</evidence>
<gene>
    <name evidence="1" type="ORF">Afe05nite_85010</name>
</gene>
<dbReference type="EMBL" id="BOMM01000094">
    <property type="protein sequence ID" value="GIE16661.1"/>
    <property type="molecule type" value="Genomic_DNA"/>
</dbReference>
<evidence type="ECO:0000313" key="2">
    <source>
        <dbReference type="Proteomes" id="UP000598174"/>
    </source>
</evidence>